<feature type="region of interest" description="Disordered" evidence="3">
    <location>
        <begin position="1892"/>
        <end position="2025"/>
    </location>
</feature>
<feature type="compositionally biased region" description="Polar residues" evidence="3">
    <location>
        <begin position="238"/>
        <end position="258"/>
    </location>
</feature>
<dbReference type="GO" id="GO:0008307">
    <property type="term" value="F:structural constituent of muscle"/>
    <property type="evidence" value="ECO:0007669"/>
    <property type="project" value="TreeGrafter"/>
</dbReference>
<dbReference type="InterPro" id="IPR001101">
    <property type="entry name" value="Plectin_repeat"/>
</dbReference>
<reference evidence="4" key="3">
    <citation type="submission" date="2025-09" db="UniProtKB">
        <authorList>
            <consortium name="Ensembl"/>
        </authorList>
    </citation>
    <scope>IDENTIFICATION</scope>
</reference>
<dbReference type="GO" id="GO:0030056">
    <property type="term" value="C:hemidesmosome"/>
    <property type="evidence" value="ECO:0007669"/>
    <property type="project" value="TreeGrafter"/>
</dbReference>
<feature type="compositionally biased region" description="Acidic residues" evidence="3">
    <location>
        <begin position="2005"/>
        <end position="2024"/>
    </location>
</feature>
<feature type="compositionally biased region" description="Basic and acidic residues" evidence="3">
    <location>
        <begin position="1212"/>
        <end position="1226"/>
    </location>
</feature>
<feature type="compositionally biased region" description="Basic residues" evidence="3">
    <location>
        <begin position="1718"/>
        <end position="1729"/>
    </location>
</feature>
<dbReference type="Ensembl" id="ENSHHUT00000052730.1">
    <property type="protein sequence ID" value="ENSHHUP00000050923.1"/>
    <property type="gene ID" value="ENSHHUG00000030694.1"/>
</dbReference>
<protein>
    <recommendedName>
        <fullName evidence="6">Microtubule-actin cross-linking factor 1</fullName>
    </recommendedName>
</protein>
<feature type="compositionally biased region" description="Basic and acidic residues" evidence="3">
    <location>
        <begin position="984"/>
        <end position="996"/>
    </location>
</feature>
<sequence length="2330" mass="257233">MASEEQAHHRLLFHLMTHSYMDAHSGQRLVLLEPELVELVKAATGLINVDPKPGVVVSGLSLTSEIQEFMEVVPIVSLADNQQISEIGDVQEKSAKFCLSEKYISSRKMVEEADSQGWDGASDILQAKQTGIKEMGQVDSTMRISEEVDGGVHREVKGEKDDIVIFESVQPSTGLPEKQLITDSYEKGLVEIKSERTGDRGHKKTKDKDSLMEDIDSALVEASEMYSTPLKTGAETLMPTQSDANPIPPSETNENESMPVSVGVKHTRKDAQRVTVKTQPQVMSVEAAAVKSEEDVELERLTSELHQGGLLMEGGKRLLPDEAVAQGVLPGHTAVKLMAKAGLFGGFLDVSACESLSMEDVMQEGLLDEDLMWSVLKSEKTLAGVVDVEKGKICTLKDAAQAGLIDSNTAARLLEAQVVSGGVVDLRRDKKVSVTLAANLGLIEEDQREKLVALEKSYRGKYSNPDAALTKATLQLQMDGVVDPKTKSPVPLKQALERGLLGQEEVYQALSQQVAEGGIMHHNSGVRLSVADALQRGLVDCAIAPELGELERACQGDVAFSSNPDAAILQASTGAILDPDLKCRLTLTKAVSDGLLDESTAKKAMVSPGVTQGLLDPQSAQIVPYSDLVNQGKIDIKSGKRFLEVKPFKGIQDKQTGEILNLAEAIASQQVDPVPALRMLQSQADTGGIIDISNGARLPLPKASKKGLVGEHMARLIATNQVLKGGLLDPSTGQRVSSLKKAVKDGLISREMAAELQDNLGSMKVERDDEDSSKPVASSNGTYSPAVTLSISSPDSQTKIIIESSEVISPSPHPEESEKGYNPLMITEDIVKTLEAGTFKQSEDLQHHGSVHIDEEMEDEQVSIAGKSLDIESDQSINLLAQFAINAEKRVQQALQEMETPQDVTVRPPENDNKKESRPVGESSSVMQQGQSARGKEPRMDSTGAIGRESRDQQGSIDISTLVERDEGKTNVVEDSTESVVDQGRMEVERDTKVEVTESDDLGHASPPSKEAEGKSKKKRKNKKKGKGEVDIEQRPSEKADIQKTENKDQNVQSEGKGKDKGVESTRGYVTAQEKDESLVQDVQSALESAKAQTDEMFGDPEDIGKVREGFTVPLGAIEDALEVERDGTEYKVFEDQRLVEKNKTSKIPMASEKVEPVTEAIPSIHDKADSEVTVTKDVLDSLDKKSTIPIVAERVESVADERSSIHDRVFIHDRVSKDEQKHEGEQIVGKSDSEETVSQQTGQEHKDRKEVEFTLKPPPAANDKEALLRKAKESILRKVFGRGVSEKQAAEELEALRQGVGKKESLTSVEEVKTVGSPEVSPEESKGIDKKEEGEREKVLPDHSMIPVAAEEVEKALPYQVKGGKEEKVLPDQAKGEKEEKVLPDQTKEGEKEEKVLPDQAKEGEKVEKVRPHQAKGGKEEKVRPDQAREGEKEEKVLPDQAREGEKEEKVQPDQARERKKEENVLPDQVREGEKEEKVLPDQAREGEKEEKVLPDQVREGEKERKVRPHQAKEGGKEEKVLPDQAKEGGKEEKVLPDQAKGEKEEKVLPDQAKEGEKVEKVRPHQAKEGGKEEKVRPDQAREGGKEEKVLPDQAREGEKEEKVLPDQAREGEKEEKVLPDQAREGGKEEKVLPDQAREGEKEENVLPDLAKGGEKEEKVLPDQAKGGEKVDKVLPDQVREGEKEEKVLPDQAKGGEKEEKVIPSQTDQLKEMMPGKKNKKNKKSKLHKVVEKVEPTTEKKPSIHNREDSEVKSTPADLESSVSRDEQKIDKQQDNTSDSDVTTVASGEELNKMAASTKCLSGVDTNQQRSTHTTAPYQINAHLEEKTKEDISLRKEIDPHGKEIEQFRIGTPEKDVHPDTHCVIDIVYASPEALVSMSGAHLVKASVAPGTQTAKTTEETDAHLVKDTEEDRSLSKQTDLPGKDIEQLRISTPEEASLAPATQPAKTTGKGKKKKTKQQQEQQEEQKLDSPTETECKEEQYLEESTESGQSWFDETPQSDANEIVESDSTESWEEEDGEIQELEIRKEKSPAKMGKSSLLRQEFLEHDQQIVALLSMVRHIEVRLKQQQQQSIGRSLIALDDIIKQTETLDLELWDLESQVKKEVDAAGQLLEPRPQEVPPQLLLALEKDGRSLARGYEAARGVSENILQGLRAHREAHKEAVTGEQKSLGGRVEDLLFWLKETEAQITGMDGQTQGETPSQRTKQLQLCKELQSSLSARSNDVNALAFDIQVFISERAQDLAPEQSRHLLGQLQQLQRGFHRATGQAHAKTDTLAAQREREEERQRRHKEKEEGEKERERERRSAREREVCKPLAMLRSPIWSCSNA</sequence>
<feature type="compositionally biased region" description="Basic and acidic residues" evidence="3">
    <location>
        <begin position="2280"/>
        <end position="2313"/>
    </location>
</feature>
<keyword evidence="2" id="KW-0677">Repeat</keyword>
<feature type="region of interest" description="Disordered" evidence="3">
    <location>
        <begin position="898"/>
        <end position="1105"/>
    </location>
</feature>
<dbReference type="GO" id="GO:0005200">
    <property type="term" value="F:structural constituent of cytoskeleton"/>
    <property type="evidence" value="ECO:0007669"/>
    <property type="project" value="TreeGrafter"/>
</dbReference>
<evidence type="ECO:0008006" key="6">
    <source>
        <dbReference type="Google" id="ProtNLM"/>
    </source>
</evidence>
<feature type="compositionally biased region" description="Basic and acidic residues" evidence="3">
    <location>
        <begin position="1966"/>
        <end position="1982"/>
    </location>
</feature>
<feature type="compositionally biased region" description="Basic and acidic residues" evidence="3">
    <location>
        <begin position="1027"/>
        <end position="1049"/>
    </location>
</feature>
<feature type="compositionally biased region" description="Basic and acidic residues" evidence="3">
    <location>
        <begin position="1364"/>
        <end position="1646"/>
    </location>
</feature>
<dbReference type="Gene3D" id="3.90.1290.10">
    <property type="entry name" value="Plakin repeat"/>
    <property type="match status" value="4"/>
</dbReference>
<feature type="compositionally biased region" description="Basic and acidic residues" evidence="3">
    <location>
        <begin position="1898"/>
        <end position="1916"/>
    </location>
</feature>
<evidence type="ECO:0000256" key="3">
    <source>
        <dbReference type="SAM" id="MobiDB-lite"/>
    </source>
</evidence>
<dbReference type="GO" id="GO:0048471">
    <property type="term" value="C:perinuclear region of cytoplasm"/>
    <property type="evidence" value="ECO:0007669"/>
    <property type="project" value="TreeGrafter"/>
</dbReference>
<dbReference type="GeneTree" id="ENSGT01060000251685"/>
<evidence type="ECO:0000313" key="5">
    <source>
        <dbReference type="Proteomes" id="UP000314982"/>
    </source>
</evidence>
<dbReference type="PANTHER" id="PTHR23169">
    <property type="entry name" value="ENVOPLAKIN"/>
    <property type="match status" value="1"/>
</dbReference>
<dbReference type="Pfam" id="PF00681">
    <property type="entry name" value="Plectin"/>
    <property type="match status" value="5"/>
</dbReference>
<dbReference type="GO" id="GO:0042060">
    <property type="term" value="P:wound healing"/>
    <property type="evidence" value="ECO:0007669"/>
    <property type="project" value="TreeGrafter"/>
</dbReference>
<dbReference type="STRING" id="62062.ENSHHUP00000050923"/>
<evidence type="ECO:0000256" key="1">
    <source>
        <dbReference type="ARBA" id="ARBA00022553"/>
    </source>
</evidence>
<dbReference type="PANTHER" id="PTHR23169:SF20">
    <property type="entry name" value="PLECTIN"/>
    <property type="match status" value="1"/>
</dbReference>
<reference evidence="5" key="1">
    <citation type="submission" date="2018-06" db="EMBL/GenBank/DDBJ databases">
        <title>Genome assembly of Danube salmon.</title>
        <authorList>
            <person name="Macqueen D.J."/>
            <person name="Gundappa M.K."/>
        </authorList>
    </citation>
    <scope>NUCLEOTIDE SEQUENCE [LARGE SCALE GENOMIC DNA]</scope>
</reference>
<dbReference type="InterPro" id="IPR043197">
    <property type="entry name" value="Plakin"/>
</dbReference>
<accession>A0A4W5NLU6</accession>
<feature type="region of interest" description="Disordered" evidence="3">
    <location>
        <begin position="1803"/>
        <end position="1823"/>
    </location>
</feature>
<dbReference type="GO" id="GO:0031581">
    <property type="term" value="P:hemidesmosome assembly"/>
    <property type="evidence" value="ECO:0007669"/>
    <property type="project" value="TreeGrafter"/>
</dbReference>
<keyword evidence="1" id="KW-0597">Phosphoprotein</keyword>
<dbReference type="GO" id="GO:0005925">
    <property type="term" value="C:focal adhesion"/>
    <property type="evidence" value="ECO:0007669"/>
    <property type="project" value="TreeGrafter"/>
</dbReference>
<proteinExistence type="predicted"/>
<feature type="compositionally biased region" description="Basic and acidic residues" evidence="3">
    <location>
        <begin position="1302"/>
        <end position="1314"/>
    </location>
</feature>
<name>A0A4W5NLU6_9TELE</name>
<keyword evidence="5" id="KW-1185">Reference proteome</keyword>
<dbReference type="GO" id="GO:0045296">
    <property type="term" value="F:cadherin binding"/>
    <property type="evidence" value="ECO:0007669"/>
    <property type="project" value="TreeGrafter"/>
</dbReference>
<feature type="region of interest" description="Disordered" evidence="3">
    <location>
        <begin position="1297"/>
        <end position="1785"/>
    </location>
</feature>
<feature type="compositionally biased region" description="Basic and acidic residues" evidence="3">
    <location>
        <begin position="1244"/>
        <end position="1254"/>
    </location>
</feature>
<feature type="compositionally biased region" description="Basic and acidic residues" evidence="3">
    <location>
        <begin position="909"/>
        <end position="919"/>
    </location>
</feature>
<feature type="compositionally biased region" description="Polar residues" evidence="3">
    <location>
        <begin position="922"/>
        <end position="932"/>
    </location>
</feature>
<feature type="compositionally biased region" description="Polar residues" evidence="3">
    <location>
        <begin position="1805"/>
        <end position="1819"/>
    </location>
</feature>
<organism evidence="4 5">
    <name type="scientific">Hucho hucho</name>
    <name type="common">huchen</name>
    <dbReference type="NCBI Taxonomy" id="62062"/>
    <lineage>
        <taxon>Eukaryota</taxon>
        <taxon>Metazoa</taxon>
        <taxon>Chordata</taxon>
        <taxon>Craniata</taxon>
        <taxon>Vertebrata</taxon>
        <taxon>Euteleostomi</taxon>
        <taxon>Actinopterygii</taxon>
        <taxon>Neopterygii</taxon>
        <taxon>Teleostei</taxon>
        <taxon>Protacanthopterygii</taxon>
        <taxon>Salmoniformes</taxon>
        <taxon>Salmonidae</taxon>
        <taxon>Salmoninae</taxon>
        <taxon>Hucho</taxon>
    </lineage>
</organism>
<dbReference type="GO" id="GO:0045104">
    <property type="term" value="P:intermediate filament cytoskeleton organization"/>
    <property type="evidence" value="ECO:0007669"/>
    <property type="project" value="InterPro"/>
</dbReference>
<feature type="compositionally biased region" description="Polar residues" evidence="3">
    <location>
        <begin position="1776"/>
        <end position="1785"/>
    </location>
</feature>
<evidence type="ECO:0000313" key="4">
    <source>
        <dbReference type="Ensembl" id="ENSHHUP00000050923.1"/>
    </source>
</evidence>
<reference evidence="4" key="2">
    <citation type="submission" date="2025-08" db="UniProtKB">
        <authorList>
            <consortium name="Ensembl"/>
        </authorList>
    </citation>
    <scope>IDENTIFICATION</scope>
</reference>
<dbReference type="SUPFAM" id="SSF75399">
    <property type="entry name" value="Plakin repeat"/>
    <property type="match status" value="3"/>
</dbReference>
<dbReference type="GO" id="GO:0042383">
    <property type="term" value="C:sarcolemma"/>
    <property type="evidence" value="ECO:0007669"/>
    <property type="project" value="TreeGrafter"/>
</dbReference>
<feature type="compositionally biased region" description="Polar residues" evidence="3">
    <location>
        <begin position="1989"/>
        <end position="2003"/>
    </location>
</feature>
<feature type="region of interest" description="Disordered" evidence="3">
    <location>
        <begin position="2263"/>
        <end position="2313"/>
    </location>
</feature>
<dbReference type="InterPro" id="IPR035915">
    <property type="entry name" value="Plakin_repeat_sf"/>
</dbReference>
<dbReference type="SMART" id="SM00250">
    <property type="entry name" value="PLEC"/>
    <property type="match status" value="10"/>
</dbReference>
<dbReference type="GO" id="GO:0030506">
    <property type="term" value="F:ankyrin binding"/>
    <property type="evidence" value="ECO:0007669"/>
    <property type="project" value="TreeGrafter"/>
</dbReference>
<feature type="compositionally biased region" description="Basic residues" evidence="3">
    <location>
        <begin position="1016"/>
        <end position="1026"/>
    </location>
</feature>
<dbReference type="Proteomes" id="UP000314982">
    <property type="component" value="Unassembled WGS sequence"/>
</dbReference>
<feature type="compositionally biased region" description="Basic and acidic residues" evidence="3">
    <location>
        <begin position="1324"/>
        <end position="1342"/>
    </location>
</feature>
<evidence type="ECO:0000256" key="2">
    <source>
        <dbReference type="ARBA" id="ARBA00022737"/>
    </source>
</evidence>
<dbReference type="GO" id="GO:0005882">
    <property type="term" value="C:intermediate filament"/>
    <property type="evidence" value="ECO:0007669"/>
    <property type="project" value="TreeGrafter"/>
</dbReference>
<feature type="compositionally biased region" description="Basic and acidic residues" evidence="3">
    <location>
        <begin position="1730"/>
        <end position="1753"/>
    </location>
</feature>
<feature type="compositionally biased region" description="Basic and acidic residues" evidence="3">
    <location>
        <begin position="1653"/>
        <end position="1703"/>
    </location>
</feature>
<feature type="region of interest" description="Disordered" evidence="3">
    <location>
        <begin position="236"/>
        <end position="261"/>
    </location>
</feature>
<feature type="compositionally biased region" description="Polar residues" evidence="3">
    <location>
        <begin position="775"/>
        <end position="790"/>
    </location>
</feature>
<feature type="region of interest" description="Disordered" evidence="3">
    <location>
        <begin position="1212"/>
        <end position="1266"/>
    </location>
</feature>
<feature type="compositionally biased region" description="Basic and acidic residues" evidence="3">
    <location>
        <begin position="1764"/>
        <end position="1775"/>
    </location>
</feature>
<dbReference type="SUPFAM" id="SSF46966">
    <property type="entry name" value="Spectrin repeat"/>
    <property type="match status" value="1"/>
</dbReference>
<feature type="region of interest" description="Disordered" evidence="3">
    <location>
        <begin position="760"/>
        <end position="790"/>
    </location>
</feature>